<sequence length="203" mass="21174">MIEYVVAISFPENSTTYEVYNTITNSGSSVGLVSAAIVQRDDAGHLTITEGGDVKSGDATVGGSLIGMLIGVLGGPLGVLLGFGLGAADGALVDASRSDDLDDAITEFGKTVRLGGNAILAQTDEADTAALDALVTKYDGAIVRRPLDEVLSELEAQQDAAEAAAEAARKKLHDEKKAEKKEKHEERVEKLKAKFSRADTPTA</sequence>
<keyword evidence="3" id="KW-1185">Reference proteome</keyword>
<dbReference type="eggNOG" id="COG4803">
    <property type="taxonomic scope" value="Bacteria"/>
</dbReference>
<evidence type="ECO:0000313" key="3">
    <source>
        <dbReference type="Proteomes" id="UP000005845"/>
    </source>
</evidence>
<protein>
    <recommendedName>
        <fullName evidence="4">DUF1269 domain-containing protein</fullName>
    </recommendedName>
</protein>
<evidence type="ECO:0000256" key="1">
    <source>
        <dbReference type="SAM" id="MobiDB-lite"/>
    </source>
</evidence>
<dbReference type="InterPro" id="IPR009200">
    <property type="entry name" value="DUF1269_membrane"/>
</dbReference>
<proteinExistence type="predicted"/>
<comment type="caution">
    <text evidence="2">The sequence shown here is derived from an EMBL/GenBank/DDBJ whole genome shotgun (WGS) entry which is preliminary data.</text>
</comment>
<organism evidence="2 3">
    <name type="scientific">Gordonia sputi NBRC 100414</name>
    <dbReference type="NCBI Taxonomy" id="1089453"/>
    <lineage>
        <taxon>Bacteria</taxon>
        <taxon>Bacillati</taxon>
        <taxon>Actinomycetota</taxon>
        <taxon>Actinomycetes</taxon>
        <taxon>Mycobacteriales</taxon>
        <taxon>Gordoniaceae</taxon>
        <taxon>Gordonia</taxon>
    </lineage>
</organism>
<gene>
    <name evidence="2" type="ORF">GOSPT_105_00010</name>
</gene>
<reference evidence="2 3" key="1">
    <citation type="submission" date="2012-02" db="EMBL/GenBank/DDBJ databases">
        <title>Whole genome shotgun sequence of Gordonia sputi NBRC 100414.</title>
        <authorList>
            <person name="Yoshida I."/>
            <person name="Hosoyama A."/>
            <person name="Tsuchikane K."/>
            <person name="Katsumata H."/>
            <person name="Yamazaki S."/>
            <person name="Fujita N."/>
        </authorList>
    </citation>
    <scope>NUCLEOTIDE SEQUENCE [LARGE SCALE GENOMIC DNA]</scope>
    <source>
        <strain evidence="2 3">NBRC 100414</strain>
    </source>
</reference>
<evidence type="ECO:0008006" key="4">
    <source>
        <dbReference type="Google" id="ProtNLM"/>
    </source>
</evidence>
<feature type="compositionally biased region" description="Basic and acidic residues" evidence="1">
    <location>
        <begin position="167"/>
        <end position="192"/>
    </location>
</feature>
<evidence type="ECO:0000313" key="2">
    <source>
        <dbReference type="EMBL" id="GAB40543.1"/>
    </source>
</evidence>
<dbReference type="Pfam" id="PF06897">
    <property type="entry name" value="DUF1269"/>
    <property type="match status" value="1"/>
</dbReference>
<dbReference type="RefSeq" id="WP_005207614.1">
    <property type="nucleotide sequence ID" value="NZ_BAFC01000103.1"/>
</dbReference>
<name>H5U485_9ACTN</name>
<accession>H5U485</accession>
<dbReference type="Proteomes" id="UP000005845">
    <property type="component" value="Unassembled WGS sequence"/>
</dbReference>
<feature type="region of interest" description="Disordered" evidence="1">
    <location>
        <begin position="162"/>
        <end position="203"/>
    </location>
</feature>
<dbReference type="AlphaFoldDB" id="H5U485"/>
<dbReference type="EMBL" id="BAFC01000103">
    <property type="protein sequence ID" value="GAB40543.1"/>
    <property type="molecule type" value="Genomic_DNA"/>
</dbReference>